<feature type="DNA-binding region" description="H-T-H motif" evidence="2">
    <location>
        <begin position="41"/>
        <end position="60"/>
    </location>
</feature>
<reference evidence="4 5" key="1">
    <citation type="submission" date="2017-06" db="EMBL/GenBank/DDBJ databases">
        <authorList>
            <consortium name="Pathogen Informatics"/>
        </authorList>
    </citation>
    <scope>NUCLEOTIDE SEQUENCE [LARGE SCALE GENOMIC DNA]</scope>
    <source>
        <strain evidence="4 5">NCTC13788</strain>
    </source>
</reference>
<dbReference type="PANTHER" id="PTHR43479">
    <property type="entry name" value="ACREF/ENVCD OPERON REPRESSOR-RELATED"/>
    <property type="match status" value="1"/>
</dbReference>
<organism evidence="4 5">
    <name type="scientific">Streptococcus merionis</name>
    <dbReference type="NCBI Taxonomy" id="400065"/>
    <lineage>
        <taxon>Bacteria</taxon>
        <taxon>Bacillati</taxon>
        <taxon>Bacillota</taxon>
        <taxon>Bacilli</taxon>
        <taxon>Lactobacillales</taxon>
        <taxon>Streptococcaceae</taxon>
        <taxon>Streptococcus</taxon>
    </lineage>
</organism>
<dbReference type="Pfam" id="PF00440">
    <property type="entry name" value="TetR_N"/>
    <property type="match status" value="1"/>
</dbReference>
<dbReference type="InterPro" id="IPR001647">
    <property type="entry name" value="HTH_TetR"/>
</dbReference>
<feature type="domain" description="HTH tetR-type" evidence="3">
    <location>
        <begin position="18"/>
        <end position="78"/>
    </location>
</feature>
<protein>
    <submittedName>
        <fullName evidence="4">TetR family transcriptional regulator</fullName>
    </submittedName>
</protein>
<evidence type="ECO:0000256" key="2">
    <source>
        <dbReference type="PROSITE-ProRule" id="PRU00335"/>
    </source>
</evidence>
<keyword evidence="1 2" id="KW-0238">DNA-binding</keyword>
<sequence>MNKNSQMSMIKHPNRQARRTQSTIYQAFIDLLAEKNYNDITVQEIIDRADIGRATFYNHYASKDLLLEQLCQELFHHIFRHDSQIGPEEFLRHVFRHFQENQHKIASLLLAQNDYFIRQLTIEIEHDVYPLLVSYYSLDQKDIPEAFLKHFVCSSFISSLEWFLREKTPPEITDLVDYFLKVVV</sequence>
<dbReference type="InterPro" id="IPR009057">
    <property type="entry name" value="Homeodomain-like_sf"/>
</dbReference>
<dbReference type="Proteomes" id="UP000215185">
    <property type="component" value="Chromosome 1"/>
</dbReference>
<dbReference type="PANTHER" id="PTHR43479:SF23">
    <property type="entry name" value="HTH TETR-TYPE DOMAIN-CONTAINING PROTEIN"/>
    <property type="match status" value="1"/>
</dbReference>
<dbReference type="GO" id="GO:0003677">
    <property type="term" value="F:DNA binding"/>
    <property type="evidence" value="ECO:0007669"/>
    <property type="project" value="UniProtKB-UniRule"/>
</dbReference>
<proteinExistence type="predicted"/>
<evidence type="ECO:0000313" key="4">
    <source>
        <dbReference type="EMBL" id="SNU91146.1"/>
    </source>
</evidence>
<dbReference type="InterPro" id="IPR050624">
    <property type="entry name" value="HTH-type_Tx_Regulator"/>
</dbReference>
<dbReference type="Gene3D" id="1.10.357.10">
    <property type="entry name" value="Tetracycline Repressor, domain 2"/>
    <property type="match status" value="1"/>
</dbReference>
<dbReference type="STRING" id="1123308.GCA_000380085_01624"/>
<dbReference type="PRINTS" id="PR00455">
    <property type="entry name" value="HTHTETR"/>
</dbReference>
<accession>A0A239T0N0</accession>
<dbReference type="AlphaFoldDB" id="A0A239T0N0"/>
<gene>
    <name evidence="4" type="ORF">SAMEA4412692_02180</name>
</gene>
<evidence type="ECO:0000259" key="3">
    <source>
        <dbReference type="PROSITE" id="PS50977"/>
    </source>
</evidence>
<dbReference type="EMBL" id="LT906439">
    <property type="protein sequence ID" value="SNU91146.1"/>
    <property type="molecule type" value="Genomic_DNA"/>
</dbReference>
<dbReference type="SUPFAM" id="SSF46689">
    <property type="entry name" value="Homeodomain-like"/>
    <property type="match status" value="1"/>
</dbReference>
<evidence type="ECO:0000256" key="1">
    <source>
        <dbReference type="ARBA" id="ARBA00023125"/>
    </source>
</evidence>
<dbReference type="KEGG" id="smen:SAMEA4412692_2180"/>
<dbReference type="eggNOG" id="COG1309">
    <property type="taxonomic scope" value="Bacteria"/>
</dbReference>
<dbReference type="PROSITE" id="PS50977">
    <property type="entry name" value="HTH_TETR_2"/>
    <property type="match status" value="1"/>
</dbReference>
<keyword evidence="5" id="KW-1185">Reference proteome</keyword>
<name>A0A239T0N0_9STRE</name>
<evidence type="ECO:0000313" key="5">
    <source>
        <dbReference type="Proteomes" id="UP000215185"/>
    </source>
</evidence>